<organism evidence="2 3">
    <name type="scientific">Cyclotella atomus</name>
    <dbReference type="NCBI Taxonomy" id="382360"/>
    <lineage>
        <taxon>Eukaryota</taxon>
        <taxon>Sar</taxon>
        <taxon>Stramenopiles</taxon>
        <taxon>Ochrophyta</taxon>
        <taxon>Bacillariophyta</taxon>
        <taxon>Coscinodiscophyceae</taxon>
        <taxon>Thalassiosirophycidae</taxon>
        <taxon>Stephanodiscales</taxon>
        <taxon>Stephanodiscaceae</taxon>
        <taxon>Cyclotella</taxon>
    </lineage>
</organism>
<evidence type="ECO:0000313" key="2">
    <source>
        <dbReference type="EMBL" id="KAL3796337.1"/>
    </source>
</evidence>
<evidence type="ECO:0000256" key="1">
    <source>
        <dbReference type="SAM" id="MobiDB-lite"/>
    </source>
</evidence>
<dbReference type="AlphaFoldDB" id="A0ABD3Q8E7"/>
<feature type="compositionally biased region" description="Polar residues" evidence="1">
    <location>
        <begin position="12"/>
        <end position="23"/>
    </location>
</feature>
<proteinExistence type="predicted"/>
<dbReference type="Proteomes" id="UP001530400">
    <property type="component" value="Unassembled WGS sequence"/>
</dbReference>
<accession>A0ABD3Q8E7</accession>
<evidence type="ECO:0000313" key="3">
    <source>
        <dbReference type="Proteomes" id="UP001530400"/>
    </source>
</evidence>
<sequence length="246" mass="27028">MEGNFQGGSGASLDTATGLTLPNESDDGLFIEIPEFDINNDVDPAALIDFVDETVEGVDPLDAGVDNKKRSASVVSSESATGNKEDQDDERTFLGLSSYPTAEEANGIMKAFEYARSNSRMKETKAENIRKLLRSGDSYKKIIIGLFDEFIPKKRTKRGADGEDHPTEGYGCRICQVPIKGHVCLYCEVCSTSKDKYIKDGDHICINCPQCYYKAKKLKKLVQRELVDGKCEVCEVEGGAVCKELV</sequence>
<gene>
    <name evidence="2" type="ORF">ACHAWO_009006</name>
</gene>
<feature type="region of interest" description="Disordered" evidence="1">
    <location>
        <begin position="69"/>
        <end position="89"/>
    </location>
</feature>
<protein>
    <submittedName>
        <fullName evidence="2">Uncharacterized protein</fullName>
    </submittedName>
</protein>
<name>A0ABD3Q8E7_9STRA</name>
<feature type="compositionally biased region" description="Gly residues" evidence="1">
    <location>
        <begin position="1"/>
        <end position="10"/>
    </location>
</feature>
<reference evidence="2 3" key="1">
    <citation type="submission" date="2024-10" db="EMBL/GenBank/DDBJ databases">
        <title>Updated reference genomes for cyclostephanoid diatoms.</title>
        <authorList>
            <person name="Roberts W.R."/>
            <person name="Alverson A.J."/>
        </authorList>
    </citation>
    <scope>NUCLEOTIDE SEQUENCE [LARGE SCALE GENOMIC DNA]</scope>
    <source>
        <strain evidence="2 3">AJA010-31</strain>
    </source>
</reference>
<comment type="caution">
    <text evidence="2">The sequence shown here is derived from an EMBL/GenBank/DDBJ whole genome shotgun (WGS) entry which is preliminary data.</text>
</comment>
<feature type="compositionally biased region" description="Polar residues" evidence="1">
    <location>
        <begin position="73"/>
        <end position="82"/>
    </location>
</feature>
<keyword evidence="3" id="KW-1185">Reference proteome</keyword>
<feature type="region of interest" description="Disordered" evidence="1">
    <location>
        <begin position="1"/>
        <end position="24"/>
    </location>
</feature>
<dbReference type="EMBL" id="JALLPJ020000297">
    <property type="protein sequence ID" value="KAL3796337.1"/>
    <property type="molecule type" value="Genomic_DNA"/>
</dbReference>